<comment type="caution">
    <text evidence="1">The sequence shown here is derived from an EMBL/GenBank/DDBJ whole genome shotgun (WGS) entry which is preliminary data.</text>
</comment>
<dbReference type="EMBL" id="CATOUU010000915">
    <property type="protein sequence ID" value="CAI9959159.1"/>
    <property type="molecule type" value="Genomic_DNA"/>
</dbReference>
<gene>
    <name evidence="1" type="ORF">HINF_LOCUS46804</name>
    <name evidence="2" type="ORF">HINF_LOCUS78298</name>
</gene>
<dbReference type="EMBL" id="CAXDID020000828">
    <property type="protein sequence ID" value="CAL6114795.1"/>
    <property type="molecule type" value="Genomic_DNA"/>
</dbReference>
<keyword evidence="3" id="KW-1185">Reference proteome</keyword>
<reference evidence="2 3" key="2">
    <citation type="submission" date="2024-07" db="EMBL/GenBank/DDBJ databases">
        <authorList>
            <person name="Akdeniz Z."/>
        </authorList>
    </citation>
    <scope>NUCLEOTIDE SEQUENCE [LARGE SCALE GENOMIC DNA]</scope>
</reference>
<evidence type="ECO:0000313" key="3">
    <source>
        <dbReference type="Proteomes" id="UP001642409"/>
    </source>
</evidence>
<organism evidence="1">
    <name type="scientific">Hexamita inflata</name>
    <dbReference type="NCBI Taxonomy" id="28002"/>
    <lineage>
        <taxon>Eukaryota</taxon>
        <taxon>Metamonada</taxon>
        <taxon>Diplomonadida</taxon>
        <taxon>Hexamitidae</taxon>
        <taxon>Hexamitinae</taxon>
        <taxon>Hexamita</taxon>
    </lineage>
</organism>
<name>A0AA86QGX0_9EUKA</name>
<protein>
    <submittedName>
        <fullName evidence="2">Hypothetical_protein</fullName>
    </submittedName>
</protein>
<dbReference type="AlphaFoldDB" id="A0AA86QGX0"/>
<sequence>MKLWSKNAICAKQSNQIDKYLLHRVECTYFEPYSNSKYSIIETIQDIFLFGLNNITNPINFKEICNTNCQDESIIQLDSKLVIISNEDKCTILKLIQILEQYSEKNVQSHENSSDVPNSGTLTQALINFYKYVKIEVSASDFKRILSIQFPDCSITVNNHNYTQQISLSHRDCNIYLNFGSDSVKIQDISYSNNNLLIISNDAQIKINSSPQMLNMLVHSISKALIYSQSKSSFLLSPTKCSPLRYSHSEAFTCLNSSLSLKSSLSSVVNSVQMNDPEQFEDLIVNFTNEELLNILDEFCKRRFQENKCTFHFEQHVKGYKMIIIQQKMCTQKRTEYIFHDFTWNCRIGLVLIGNQTRRVVGENKDAYLGLLAMKQYLKQ</sequence>
<dbReference type="Proteomes" id="UP001642409">
    <property type="component" value="Unassembled WGS sequence"/>
</dbReference>
<evidence type="ECO:0000313" key="1">
    <source>
        <dbReference type="EMBL" id="CAI9959159.1"/>
    </source>
</evidence>
<reference evidence="1" key="1">
    <citation type="submission" date="2023-06" db="EMBL/GenBank/DDBJ databases">
        <authorList>
            <person name="Kurt Z."/>
        </authorList>
    </citation>
    <scope>NUCLEOTIDE SEQUENCE</scope>
</reference>
<evidence type="ECO:0000313" key="2">
    <source>
        <dbReference type="EMBL" id="CAL6114795.1"/>
    </source>
</evidence>
<accession>A0AA86QGX0</accession>
<proteinExistence type="predicted"/>